<dbReference type="EMBL" id="GDHC01020164">
    <property type="protein sequence ID" value="JAP98464.1"/>
    <property type="molecule type" value="Transcribed_RNA"/>
</dbReference>
<feature type="non-terminal residue" evidence="1">
    <location>
        <position position="185"/>
    </location>
</feature>
<dbReference type="EMBL" id="GDHC01008987">
    <property type="protein sequence ID" value="JAQ09642.1"/>
    <property type="molecule type" value="Transcribed_RNA"/>
</dbReference>
<evidence type="ECO:0000313" key="1">
    <source>
        <dbReference type="EMBL" id="JAP98464.1"/>
    </source>
</evidence>
<dbReference type="AlphaFoldDB" id="A0A146KS44"/>
<accession>A0A146KS44</accession>
<proteinExistence type="predicted"/>
<sequence>MGSRYSGACLTSLLSSSSARLRGSLCVSDSALRRSISNSWLNCGAESVLYNPGVLGTVRLAIIDRASALAAGSFCCSPSSVYGGGGVFSYTFHLSTVSSFSGTRTDTSSTPLHARICASSTTIYYHPTPYIFHHSFFKILLPSAVYSPRLCCLLRVCRMCVCTVCVCVNLVMLLCCSHPHTHTHT</sequence>
<protein>
    <submittedName>
        <fullName evidence="1">Uncharacterized protein</fullName>
    </submittedName>
</protein>
<organism evidence="1">
    <name type="scientific">Lygus hesperus</name>
    <name type="common">Western plant bug</name>
    <dbReference type="NCBI Taxonomy" id="30085"/>
    <lineage>
        <taxon>Eukaryota</taxon>
        <taxon>Metazoa</taxon>
        <taxon>Ecdysozoa</taxon>
        <taxon>Arthropoda</taxon>
        <taxon>Hexapoda</taxon>
        <taxon>Insecta</taxon>
        <taxon>Pterygota</taxon>
        <taxon>Neoptera</taxon>
        <taxon>Paraneoptera</taxon>
        <taxon>Hemiptera</taxon>
        <taxon>Heteroptera</taxon>
        <taxon>Panheteroptera</taxon>
        <taxon>Cimicomorpha</taxon>
        <taxon>Miridae</taxon>
        <taxon>Mirini</taxon>
        <taxon>Lygus</taxon>
    </lineage>
</organism>
<evidence type="ECO:0000313" key="2">
    <source>
        <dbReference type="EMBL" id="JAQ09642.1"/>
    </source>
</evidence>
<name>A0A146KS44_LYGHE</name>
<gene>
    <name evidence="2" type="ORF">g.33661</name>
    <name evidence="1" type="ORF">g.33688</name>
</gene>
<reference evidence="1" key="1">
    <citation type="journal article" date="2016" name="Gigascience">
        <title>De novo construction of an expanded transcriptome assembly for the western tarnished plant bug, Lygus hesperus.</title>
        <authorList>
            <person name="Tassone E.E."/>
            <person name="Geib S.M."/>
            <person name="Hall B."/>
            <person name="Fabrick J.A."/>
            <person name="Brent C.S."/>
            <person name="Hull J.J."/>
        </authorList>
    </citation>
    <scope>NUCLEOTIDE SEQUENCE</scope>
</reference>